<sequence length="431" mass="48649">MNRKKGFIVLIAGLFLFLLIGCSNTDSNGSADNGEESSDVVTLNYFDWFDEENYMTEVIAKFEEENPDIKINATFVPTNEYEQKLLVNMSSGEGMDVFALATAGAMSTYQSKGQLLEISEYVDTEALDNISSLIEQVKIDDGLYSLPYRSGAWALYYNKDIFDEAGVDYPDETWTWETYREMAKKLTYEGENGKVWGSLNYEPSSTWWRIPANTSGHINPNDPEDLAKFKEAAKYNYDLAYEDQTQEPYSELVGEAGKDYTGRFLQGNYAMLFNGEWLVEMLNSAMEDGGNQVNYDVAPIPYTEGEEPTSVGAMAVAMVSKNTDHPEEAVRFLSYLASEEAGEIMASHGVLPAWQSDATTQAFVERLDQPENAEVFFERSIINQVPVDDPLYTEGMEIMKEEASLYLLKEKELDETFNTIQERIDAEVLDK</sequence>
<evidence type="ECO:0000313" key="1">
    <source>
        <dbReference type="EMBL" id="UOQ83508.1"/>
    </source>
</evidence>
<dbReference type="RefSeq" id="WP_244740454.1">
    <property type="nucleotide sequence ID" value="NZ_CP095071.1"/>
</dbReference>
<dbReference type="Gene3D" id="3.40.190.10">
    <property type="entry name" value="Periplasmic binding protein-like II"/>
    <property type="match status" value="1"/>
</dbReference>
<dbReference type="PANTHER" id="PTHR43649">
    <property type="entry name" value="ARABINOSE-BINDING PROTEIN-RELATED"/>
    <property type="match status" value="1"/>
</dbReference>
<dbReference type="Proteomes" id="UP000831537">
    <property type="component" value="Chromosome"/>
</dbReference>
<dbReference type="Pfam" id="PF01547">
    <property type="entry name" value="SBP_bac_1"/>
    <property type="match status" value="1"/>
</dbReference>
<keyword evidence="2" id="KW-1185">Reference proteome</keyword>
<protein>
    <submittedName>
        <fullName evidence="1">Sugar ABC transporter substrate-binding protein</fullName>
    </submittedName>
</protein>
<reference evidence="1 2" key="1">
    <citation type="submission" date="2022-04" db="EMBL/GenBank/DDBJ databases">
        <title>Gracilibacillus sp. isolated from saltern.</title>
        <authorList>
            <person name="Won M."/>
            <person name="Lee C.-M."/>
            <person name="Woen H.-Y."/>
            <person name="Kwon S.-W."/>
        </authorList>
    </citation>
    <scope>NUCLEOTIDE SEQUENCE [LARGE SCALE GENOMIC DNA]</scope>
    <source>
        <strain evidence="1 2">SSPM10-3</strain>
    </source>
</reference>
<dbReference type="EMBL" id="CP095071">
    <property type="protein sequence ID" value="UOQ83508.1"/>
    <property type="molecule type" value="Genomic_DNA"/>
</dbReference>
<name>A0ABY4GH56_9BACI</name>
<dbReference type="PROSITE" id="PS51257">
    <property type="entry name" value="PROKAR_LIPOPROTEIN"/>
    <property type="match status" value="1"/>
</dbReference>
<dbReference type="InterPro" id="IPR050490">
    <property type="entry name" value="Bact_solute-bd_prot1"/>
</dbReference>
<dbReference type="SUPFAM" id="SSF53850">
    <property type="entry name" value="Periplasmic binding protein-like II"/>
    <property type="match status" value="1"/>
</dbReference>
<dbReference type="CDD" id="cd13585">
    <property type="entry name" value="PBP2_TMBP_like"/>
    <property type="match status" value="1"/>
</dbReference>
<dbReference type="PANTHER" id="PTHR43649:SF12">
    <property type="entry name" value="DIACETYLCHITOBIOSE BINDING PROTEIN DASA"/>
    <property type="match status" value="1"/>
</dbReference>
<organism evidence="1 2">
    <name type="scientific">Gracilibacillus salinarum</name>
    <dbReference type="NCBI Taxonomy" id="2932255"/>
    <lineage>
        <taxon>Bacteria</taxon>
        <taxon>Bacillati</taxon>
        <taxon>Bacillota</taxon>
        <taxon>Bacilli</taxon>
        <taxon>Bacillales</taxon>
        <taxon>Bacillaceae</taxon>
        <taxon>Gracilibacillus</taxon>
    </lineage>
</organism>
<evidence type="ECO:0000313" key="2">
    <source>
        <dbReference type="Proteomes" id="UP000831537"/>
    </source>
</evidence>
<gene>
    <name evidence="1" type="ORF">MUN87_12115</name>
</gene>
<proteinExistence type="predicted"/>
<accession>A0ABY4GH56</accession>
<dbReference type="InterPro" id="IPR006059">
    <property type="entry name" value="SBP"/>
</dbReference>